<keyword evidence="3" id="KW-1185">Reference proteome</keyword>
<dbReference type="EMBL" id="JAASQR010000002">
    <property type="protein sequence ID" value="NIJ16876.1"/>
    <property type="molecule type" value="Genomic_DNA"/>
</dbReference>
<accession>A0A846MH83</accession>
<evidence type="ECO:0000256" key="1">
    <source>
        <dbReference type="SAM" id="Phobius"/>
    </source>
</evidence>
<gene>
    <name evidence="2" type="ORF">FHS54_001842</name>
</gene>
<organism evidence="2 3">
    <name type="scientific">Sphingobium vermicomposti</name>
    <dbReference type="NCBI Taxonomy" id="529005"/>
    <lineage>
        <taxon>Bacteria</taxon>
        <taxon>Pseudomonadati</taxon>
        <taxon>Pseudomonadota</taxon>
        <taxon>Alphaproteobacteria</taxon>
        <taxon>Sphingomonadales</taxon>
        <taxon>Sphingomonadaceae</taxon>
        <taxon>Sphingobium</taxon>
    </lineage>
</organism>
<evidence type="ECO:0000313" key="2">
    <source>
        <dbReference type="EMBL" id="NIJ16876.1"/>
    </source>
</evidence>
<protein>
    <submittedName>
        <fullName evidence="2">Uncharacterized protein</fullName>
    </submittedName>
</protein>
<keyword evidence="1" id="KW-0472">Membrane</keyword>
<dbReference type="Proteomes" id="UP000576821">
    <property type="component" value="Unassembled WGS sequence"/>
</dbReference>
<feature type="transmembrane region" description="Helical" evidence="1">
    <location>
        <begin position="97"/>
        <end position="117"/>
    </location>
</feature>
<evidence type="ECO:0000313" key="3">
    <source>
        <dbReference type="Proteomes" id="UP000576821"/>
    </source>
</evidence>
<comment type="caution">
    <text evidence="2">The sequence shown here is derived from an EMBL/GenBank/DDBJ whole genome shotgun (WGS) entry which is preliminary data.</text>
</comment>
<dbReference type="AlphaFoldDB" id="A0A846MH83"/>
<keyword evidence="1" id="KW-0812">Transmembrane</keyword>
<sequence>MADLFFILLHVAAVNGVIGGNERLFRVDKDRSLSEWFEYAKLFVSFLLIFYLSVSRKFYQIMPMALVIFYLCLDDSLRLHEYMGDVLVPAHDNVGQALFTMMVGAATVVMAAIGCMLSQRPGRIQIISVLLPILLLGGFGSIVDAFHEVMMRFVPRADNLIGFIEDGGELVSMSVLLLTCVRLADLGVGHKSEHPTITRGIFSSPAMRKWRA</sequence>
<keyword evidence="1" id="KW-1133">Transmembrane helix</keyword>
<feature type="transmembrane region" description="Helical" evidence="1">
    <location>
        <begin position="129"/>
        <end position="150"/>
    </location>
</feature>
<proteinExistence type="predicted"/>
<feature type="transmembrane region" description="Helical" evidence="1">
    <location>
        <begin position="36"/>
        <end position="54"/>
    </location>
</feature>
<name>A0A846MH83_9SPHN</name>
<reference evidence="2 3" key="1">
    <citation type="submission" date="2020-03" db="EMBL/GenBank/DDBJ databases">
        <title>Genomic Encyclopedia of Type Strains, Phase IV (KMG-IV): sequencing the most valuable type-strain genomes for metagenomic binning, comparative biology and taxonomic classification.</title>
        <authorList>
            <person name="Goeker M."/>
        </authorList>
    </citation>
    <scope>NUCLEOTIDE SEQUENCE [LARGE SCALE GENOMIC DNA]</scope>
    <source>
        <strain evidence="2 3">DSM 21299</strain>
    </source>
</reference>